<dbReference type="GO" id="GO:0003676">
    <property type="term" value="F:nucleic acid binding"/>
    <property type="evidence" value="ECO:0007669"/>
    <property type="project" value="InterPro"/>
</dbReference>
<evidence type="ECO:0000313" key="2">
    <source>
        <dbReference type="EMBL" id="KFM80852.1"/>
    </source>
</evidence>
<dbReference type="Gene3D" id="3.30.420.10">
    <property type="entry name" value="Ribonuclease H-like superfamily/Ribonuclease H"/>
    <property type="match status" value="1"/>
</dbReference>
<sequence length="113" mass="13282">MLTHIAPSDFHLFRSLQHFLQFENLDDVKNAISKYFTQKPIDIYQSRIENTHTRWQKVVDNEGIIILIKNKNLLKIYSFECKKATFLSGPPIALSVLFFFSLRMHFFVLSSTV</sequence>
<keyword evidence="3" id="KW-1185">Reference proteome</keyword>
<dbReference type="STRING" id="407821.A0A087UU13"/>
<dbReference type="Proteomes" id="UP000054359">
    <property type="component" value="Unassembled WGS sequence"/>
</dbReference>
<name>A0A087UU13_STEMI</name>
<dbReference type="OrthoDB" id="616263at2759"/>
<evidence type="ECO:0000313" key="3">
    <source>
        <dbReference type="Proteomes" id="UP000054359"/>
    </source>
</evidence>
<accession>A0A087UU13</accession>
<protein>
    <submittedName>
        <fullName evidence="2">Uncharacterized protein</fullName>
    </submittedName>
</protein>
<gene>
    <name evidence="2" type="ORF">X975_03591</name>
</gene>
<organism evidence="2 3">
    <name type="scientific">Stegodyphus mimosarum</name>
    <name type="common">African social velvet spider</name>
    <dbReference type="NCBI Taxonomy" id="407821"/>
    <lineage>
        <taxon>Eukaryota</taxon>
        <taxon>Metazoa</taxon>
        <taxon>Ecdysozoa</taxon>
        <taxon>Arthropoda</taxon>
        <taxon>Chelicerata</taxon>
        <taxon>Arachnida</taxon>
        <taxon>Araneae</taxon>
        <taxon>Araneomorphae</taxon>
        <taxon>Entelegynae</taxon>
        <taxon>Eresoidea</taxon>
        <taxon>Eresidae</taxon>
        <taxon>Stegodyphus</taxon>
    </lineage>
</organism>
<feature type="non-terminal residue" evidence="2">
    <location>
        <position position="113"/>
    </location>
</feature>
<keyword evidence="1" id="KW-0472">Membrane</keyword>
<evidence type="ECO:0000256" key="1">
    <source>
        <dbReference type="SAM" id="Phobius"/>
    </source>
</evidence>
<keyword evidence="1" id="KW-1133">Transmembrane helix</keyword>
<feature type="transmembrane region" description="Helical" evidence="1">
    <location>
        <begin position="92"/>
        <end position="110"/>
    </location>
</feature>
<dbReference type="EMBL" id="KK121613">
    <property type="protein sequence ID" value="KFM80852.1"/>
    <property type="molecule type" value="Genomic_DNA"/>
</dbReference>
<reference evidence="2 3" key="1">
    <citation type="submission" date="2013-11" db="EMBL/GenBank/DDBJ databases">
        <title>Genome sequencing of Stegodyphus mimosarum.</title>
        <authorList>
            <person name="Bechsgaard J."/>
        </authorList>
    </citation>
    <scope>NUCLEOTIDE SEQUENCE [LARGE SCALE GENOMIC DNA]</scope>
</reference>
<proteinExistence type="predicted"/>
<dbReference type="AlphaFoldDB" id="A0A087UU13"/>
<keyword evidence="1" id="KW-0812">Transmembrane</keyword>
<dbReference type="InterPro" id="IPR036397">
    <property type="entry name" value="RNaseH_sf"/>
</dbReference>